<gene>
    <name evidence="2" type="ORF">B0A48_15768</name>
</gene>
<evidence type="ECO:0000313" key="3">
    <source>
        <dbReference type="Proteomes" id="UP000192596"/>
    </source>
</evidence>
<dbReference type="AlphaFoldDB" id="A0A1V8SHJ2"/>
<evidence type="ECO:0000313" key="2">
    <source>
        <dbReference type="EMBL" id="OQN98507.1"/>
    </source>
</evidence>
<comment type="caution">
    <text evidence="2">The sequence shown here is derived from an EMBL/GenBank/DDBJ whole genome shotgun (WGS) entry which is preliminary data.</text>
</comment>
<dbReference type="Proteomes" id="UP000192596">
    <property type="component" value="Unassembled WGS sequence"/>
</dbReference>
<sequence>MEPILTSSQDFEAEKRSSYNGNVPSPPEVHVHVPSSPASSVAVHQVMSEPLFSITHDSASSRQIDQVSSNVTSPTDERRRSLLGDTEYVRELTEVLNDLERQHDAIEMTPSAALATYGETLTTSAALAPPLQAPKLREAQFLRSARRFLDLIQIPMLRELLEKIMAPQTKVNVGNVDVPDHALLSDPQSPKSRTLPPLLELYYEAAGEVKLQGDALVNLDYWYAEEVTTRDFQQDQGLEVSVPDDVFHDEYLHKRALIAVSLDRHIDEAERLRTQCIAAGLDLDAGMRVPDDSEADLSEVLLEDHEDDVLSLSDPGPVLRPLDVEFSNRLRSGGMKPAARSMLGLAGMNEHVSRWMADLETPGIEHSQQPLLGHSQDVNDANELQSIYVDPSQLVHECASQHSRGASEDDKGKQFEDAGVTCERGRSFNLAGSSIARSAASSWVNVVVEEAQETLGRLHHLDLASAPCLDIDIRANRRVLGLWGEDTKDTKSTTTPKAHWSTLLGDTLADARTWLSKLLTSAPPTP</sequence>
<feature type="region of interest" description="Disordered" evidence="1">
    <location>
        <begin position="1"/>
        <end position="36"/>
    </location>
</feature>
<protein>
    <submittedName>
        <fullName evidence="2">Uncharacterized protein</fullName>
    </submittedName>
</protein>
<feature type="compositionally biased region" description="Polar residues" evidence="1">
    <location>
        <begin position="1"/>
        <end position="10"/>
    </location>
</feature>
<feature type="compositionally biased region" description="Polar residues" evidence="1">
    <location>
        <begin position="57"/>
        <end position="74"/>
    </location>
</feature>
<dbReference type="OrthoDB" id="3650368at2759"/>
<keyword evidence="3" id="KW-1185">Reference proteome</keyword>
<evidence type="ECO:0000256" key="1">
    <source>
        <dbReference type="SAM" id="MobiDB-lite"/>
    </source>
</evidence>
<organism evidence="2 3">
    <name type="scientific">Cryoendolithus antarcticus</name>
    <dbReference type="NCBI Taxonomy" id="1507870"/>
    <lineage>
        <taxon>Eukaryota</taxon>
        <taxon>Fungi</taxon>
        <taxon>Dikarya</taxon>
        <taxon>Ascomycota</taxon>
        <taxon>Pezizomycotina</taxon>
        <taxon>Dothideomycetes</taxon>
        <taxon>Dothideomycetidae</taxon>
        <taxon>Cladosporiales</taxon>
        <taxon>Cladosporiaceae</taxon>
        <taxon>Cryoendolithus</taxon>
    </lineage>
</organism>
<reference evidence="3" key="1">
    <citation type="submission" date="2017-03" db="EMBL/GenBank/DDBJ databases">
        <title>Genomes of endolithic fungi from Antarctica.</title>
        <authorList>
            <person name="Coleine C."/>
            <person name="Masonjones S."/>
            <person name="Stajich J.E."/>
        </authorList>
    </citation>
    <scope>NUCLEOTIDE SEQUENCE [LARGE SCALE GENOMIC DNA]</scope>
    <source>
        <strain evidence="3">CCFEE 5527</strain>
    </source>
</reference>
<proteinExistence type="predicted"/>
<dbReference type="InParanoid" id="A0A1V8SHJ2"/>
<feature type="region of interest" description="Disordered" evidence="1">
    <location>
        <begin position="57"/>
        <end position="79"/>
    </location>
</feature>
<accession>A0A1V8SHJ2</accession>
<name>A0A1V8SHJ2_9PEZI</name>
<dbReference type="EMBL" id="NAJO01000045">
    <property type="protein sequence ID" value="OQN98507.1"/>
    <property type="molecule type" value="Genomic_DNA"/>
</dbReference>